<gene>
    <name evidence="1" type="ORF">P378_19925</name>
</gene>
<dbReference type="CDD" id="cd01029">
    <property type="entry name" value="TOPRIM_primases"/>
    <property type="match status" value="1"/>
</dbReference>
<dbReference type="GO" id="GO:0016853">
    <property type="term" value="F:isomerase activity"/>
    <property type="evidence" value="ECO:0007669"/>
    <property type="project" value="UniProtKB-KW"/>
</dbReference>
<protein>
    <submittedName>
        <fullName evidence="1">Topoisomerase</fullName>
    </submittedName>
</protein>
<dbReference type="EMBL" id="AWQQ01000146">
    <property type="protein sequence ID" value="PHJ36839.1"/>
    <property type="molecule type" value="Genomic_DNA"/>
</dbReference>
<keyword evidence="1" id="KW-0413">Isomerase</keyword>
<proteinExistence type="predicted"/>
<sequence length="332" mass="37622">MSYAKQYVNQPLQRVNRQQPCPICGKADWCSFNDRIAICMRIESNHPVSGKMGGWLHKLTAPPIYYRPVDRVETAVAKAPIEVCDRVYRAMLDLLSLEYHHIKELKRRGLTVEEIEKAGFRSLTGVKPWEVCQKLINMGHNLKGVPGFYQAPNKKGNGYYWCFNYSPGFIFPILDSEGRIQALQIRLDKPVGGRKYQLFSSGNKQSGACSGVPVHVARPKEIKDRRIWVTEGALKAIVFSQKIGAVVLGTVSANTWSEAVEVLQRDFPDREVVEAYDQDKYTNLHVRRACEEFRKAVAGTGRRLCEALWHKKFKGADDAAVAGCKFVFRKLN</sequence>
<reference evidence="1 2" key="1">
    <citation type="submission" date="2013-09" db="EMBL/GenBank/DDBJ databases">
        <title>Biodegradation of hydrocarbons in the deep terrestrial subsurface : characterization of a microbial consortium composed of two Desulfotomaculum species originating from a deep geological formation.</title>
        <authorList>
            <person name="Aullo T."/>
            <person name="Berlendis S."/>
            <person name="Lascourreges J.-F."/>
            <person name="Dessort D."/>
            <person name="Saint-Laurent S."/>
            <person name="Schraauwers B."/>
            <person name="Mas J."/>
            <person name="Magot M."/>
            <person name="Ranchou-Peyruse A."/>
        </authorList>
    </citation>
    <scope>NUCLEOTIDE SEQUENCE [LARGE SCALE GENOMIC DNA]</scope>
    <source>
        <strain evidence="1 2">Bs107</strain>
    </source>
</reference>
<dbReference type="Proteomes" id="UP000222564">
    <property type="component" value="Unassembled WGS sequence"/>
</dbReference>
<keyword evidence="2" id="KW-1185">Reference proteome</keyword>
<evidence type="ECO:0000313" key="1">
    <source>
        <dbReference type="EMBL" id="PHJ36839.1"/>
    </source>
</evidence>
<name>A0A2C6M738_9FIRM</name>
<dbReference type="InterPro" id="IPR034154">
    <property type="entry name" value="TOPRIM_DnaG/twinkle"/>
</dbReference>
<comment type="caution">
    <text evidence="1">The sequence shown here is derived from an EMBL/GenBank/DDBJ whole genome shotgun (WGS) entry which is preliminary data.</text>
</comment>
<evidence type="ECO:0000313" key="2">
    <source>
        <dbReference type="Proteomes" id="UP000222564"/>
    </source>
</evidence>
<organism evidence="1 2">
    <name type="scientific">Desulforamulus profundi</name>
    <dbReference type="NCBI Taxonomy" id="1383067"/>
    <lineage>
        <taxon>Bacteria</taxon>
        <taxon>Bacillati</taxon>
        <taxon>Bacillota</taxon>
        <taxon>Clostridia</taxon>
        <taxon>Eubacteriales</taxon>
        <taxon>Peptococcaceae</taxon>
        <taxon>Desulforamulus</taxon>
    </lineage>
</organism>
<dbReference type="OrthoDB" id="2665710at2"/>
<dbReference type="AlphaFoldDB" id="A0A2C6M738"/>
<accession>A0A2C6M738</accession>
<dbReference type="RefSeq" id="WP_099084165.1">
    <property type="nucleotide sequence ID" value="NZ_AWQQ01000146.1"/>
</dbReference>